<dbReference type="GO" id="GO:0071973">
    <property type="term" value="P:bacterial-type flagellum-dependent cell motility"/>
    <property type="evidence" value="ECO:0007669"/>
    <property type="project" value="InterPro"/>
</dbReference>
<keyword evidence="5 11" id="KW-0812">Transmembrane</keyword>
<keyword evidence="7 11" id="KW-0472">Membrane</keyword>
<evidence type="ECO:0000256" key="1">
    <source>
        <dbReference type="ARBA" id="ARBA00004117"/>
    </source>
</evidence>
<dbReference type="PANTHER" id="PTHR30046:SF0">
    <property type="entry name" value="FLAGELLAR M-RING PROTEIN"/>
    <property type="match status" value="1"/>
</dbReference>
<name>A0A3M7TVI8_9BACI</name>
<evidence type="ECO:0000256" key="7">
    <source>
        <dbReference type="ARBA" id="ARBA00023136"/>
    </source>
</evidence>
<gene>
    <name evidence="14" type="primary">fliF</name>
    <name evidence="14" type="ORF">EBO34_06575</name>
</gene>
<evidence type="ECO:0000259" key="12">
    <source>
        <dbReference type="Pfam" id="PF01514"/>
    </source>
</evidence>
<dbReference type="InterPro" id="IPR043427">
    <property type="entry name" value="YscJ/FliF"/>
</dbReference>
<comment type="function">
    <text evidence="9">The M ring may be actively involved in energy transduction.</text>
</comment>
<dbReference type="PIRSF" id="PIRSF004862">
    <property type="entry name" value="FliF"/>
    <property type="match status" value="1"/>
</dbReference>
<reference evidence="14 15" key="1">
    <citation type="submission" date="2018-10" db="EMBL/GenBank/DDBJ databases">
        <title>Bacillus Keqinensis sp. nov., a moderately halophilic bacterium isolated from a saline-alkaline lake.</title>
        <authorList>
            <person name="Wang H."/>
        </authorList>
    </citation>
    <scope>NUCLEOTIDE SEQUENCE [LARGE SCALE GENOMIC DNA]</scope>
    <source>
        <strain evidence="14 15">KQ-3</strain>
    </source>
</reference>
<feature type="domain" description="Flagellar M-ring N-terminal" evidence="12">
    <location>
        <begin position="46"/>
        <end position="219"/>
    </location>
</feature>
<dbReference type="Pfam" id="PF08345">
    <property type="entry name" value="YscJ_FliF_C"/>
    <property type="match status" value="1"/>
</dbReference>
<evidence type="ECO:0000256" key="11">
    <source>
        <dbReference type="SAM" id="Phobius"/>
    </source>
</evidence>
<dbReference type="OrthoDB" id="9807026at2"/>
<evidence type="ECO:0000256" key="6">
    <source>
        <dbReference type="ARBA" id="ARBA00022989"/>
    </source>
</evidence>
<dbReference type="Pfam" id="PF01514">
    <property type="entry name" value="YscJ_FliF"/>
    <property type="match status" value="1"/>
</dbReference>
<evidence type="ECO:0000256" key="8">
    <source>
        <dbReference type="ARBA" id="ARBA00023143"/>
    </source>
</evidence>
<feature type="domain" description="Flagellar M-ring C-terminal" evidence="13">
    <location>
        <begin position="258"/>
        <end position="401"/>
    </location>
</feature>
<dbReference type="EMBL" id="RHIB01000001">
    <property type="protein sequence ID" value="RNA69597.1"/>
    <property type="molecule type" value="Genomic_DNA"/>
</dbReference>
<comment type="subcellular location">
    <subcellularLocation>
        <location evidence="1 9">Bacterial flagellum basal body</location>
    </subcellularLocation>
    <subcellularLocation>
        <location evidence="2">Cell membrane</location>
        <topology evidence="2">Multi-pass membrane protein</topology>
    </subcellularLocation>
</comment>
<dbReference type="Gene3D" id="3.30.300.30">
    <property type="match status" value="1"/>
</dbReference>
<comment type="similarity">
    <text evidence="3 9">Belongs to the FliF family.</text>
</comment>
<dbReference type="RefSeq" id="WP_122897114.1">
    <property type="nucleotide sequence ID" value="NZ_RHIB01000001.1"/>
</dbReference>
<accession>A0A3M7TVI8</accession>
<proteinExistence type="inferred from homology"/>
<evidence type="ECO:0000256" key="10">
    <source>
        <dbReference type="SAM" id="MobiDB-lite"/>
    </source>
</evidence>
<dbReference type="InterPro" id="IPR045851">
    <property type="entry name" value="AMP-bd_C_sf"/>
</dbReference>
<keyword evidence="14" id="KW-0282">Flagellum</keyword>
<keyword evidence="15" id="KW-1185">Reference proteome</keyword>
<feature type="region of interest" description="Disordered" evidence="10">
    <location>
        <begin position="473"/>
        <end position="518"/>
    </location>
</feature>
<evidence type="ECO:0000256" key="3">
    <source>
        <dbReference type="ARBA" id="ARBA00007971"/>
    </source>
</evidence>
<protein>
    <recommendedName>
        <fullName evidence="9">Flagellar M-ring protein</fullName>
    </recommendedName>
</protein>
<dbReference type="GO" id="GO:0005886">
    <property type="term" value="C:plasma membrane"/>
    <property type="evidence" value="ECO:0007669"/>
    <property type="project" value="UniProtKB-SubCell"/>
</dbReference>
<evidence type="ECO:0000256" key="2">
    <source>
        <dbReference type="ARBA" id="ARBA00004651"/>
    </source>
</evidence>
<evidence type="ECO:0000313" key="14">
    <source>
        <dbReference type="EMBL" id="RNA69597.1"/>
    </source>
</evidence>
<keyword evidence="6 11" id="KW-1133">Transmembrane helix</keyword>
<feature type="transmembrane region" description="Helical" evidence="11">
    <location>
        <begin position="25"/>
        <end position="45"/>
    </location>
</feature>
<comment type="caution">
    <text evidence="14">The sequence shown here is derived from an EMBL/GenBank/DDBJ whole genome shotgun (WGS) entry which is preliminary data.</text>
</comment>
<dbReference type="NCBIfam" id="TIGR00206">
    <property type="entry name" value="fliF"/>
    <property type="match status" value="1"/>
</dbReference>
<evidence type="ECO:0000256" key="5">
    <source>
        <dbReference type="ARBA" id="ARBA00022692"/>
    </source>
</evidence>
<dbReference type="InterPro" id="IPR013556">
    <property type="entry name" value="Flag_M-ring_C"/>
</dbReference>
<keyword evidence="4" id="KW-1003">Cell membrane</keyword>
<evidence type="ECO:0000256" key="9">
    <source>
        <dbReference type="PIRNR" id="PIRNR004862"/>
    </source>
</evidence>
<keyword evidence="14" id="KW-0969">Cilium</keyword>
<dbReference type="PANTHER" id="PTHR30046">
    <property type="entry name" value="FLAGELLAR M-RING PROTEIN"/>
    <property type="match status" value="1"/>
</dbReference>
<dbReference type="InterPro" id="IPR006182">
    <property type="entry name" value="FliF_N_dom"/>
</dbReference>
<dbReference type="Proteomes" id="UP000278746">
    <property type="component" value="Unassembled WGS sequence"/>
</dbReference>
<feature type="transmembrane region" description="Helical" evidence="11">
    <location>
        <begin position="446"/>
        <end position="466"/>
    </location>
</feature>
<feature type="compositionally biased region" description="Basic and acidic residues" evidence="10">
    <location>
        <begin position="494"/>
        <end position="518"/>
    </location>
</feature>
<organism evidence="14 15">
    <name type="scientific">Alteribacter keqinensis</name>
    <dbReference type="NCBI Taxonomy" id="2483800"/>
    <lineage>
        <taxon>Bacteria</taxon>
        <taxon>Bacillati</taxon>
        <taxon>Bacillota</taxon>
        <taxon>Bacilli</taxon>
        <taxon>Bacillales</taxon>
        <taxon>Bacillaceae</taxon>
        <taxon>Alteribacter</taxon>
    </lineage>
</organism>
<dbReference type="GO" id="GO:0003774">
    <property type="term" value="F:cytoskeletal motor activity"/>
    <property type="evidence" value="ECO:0007669"/>
    <property type="project" value="InterPro"/>
</dbReference>
<keyword evidence="14" id="KW-0966">Cell projection</keyword>
<evidence type="ECO:0000256" key="4">
    <source>
        <dbReference type="ARBA" id="ARBA00022475"/>
    </source>
</evidence>
<dbReference type="InterPro" id="IPR000067">
    <property type="entry name" value="FlgMring_FliF"/>
</dbReference>
<evidence type="ECO:0000259" key="13">
    <source>
        <dbReference type="Pfam" id="PF08345"/>
    </source>
</evidence>
<keyword evidence="8 9" id="KW-0975">Bacterial flagellum</keyword>
<dbReference type="AlphaFoldDB" id="A0A3M7TVI8"/>
<dbReference type="PRINTS" id="PR01009">
    <property type="entry name" value="FLGMRINGFLIF"/>
</dbReference>
<sequence length="530" mass="59491">MNETLTTYKQKTVELWQSRTSRQKGLLVGSVIFVILMILLLVWFGSRTYYVPLYTNLTAQETGEIKATLDARGIDSEVGQDGSTIRVPESVVDDLKVELAAEGLPRSGSIDYSSFQENMGFGTTDKEFNVLERGLMQTELEKLIRSVDGVQGAQVMITLPEESIWLADEQGTASASIVMSLAPGSSMDQNKVKSLYHLVSKSIPNLPVENIVIMDQMFNHFEYQDQSTIDTTLSVYEQHRSIQRDIERDIQRQLQQMLGTMMGADKVLVTVSTDIDFTKENREEHLVTPVDEENMEGIAVSVERITETYTGDNAEEGGIAGTGEEDIPGFPAVAGSGSGDYELIEERINNDVNRITREIVESPYQVMDIGIQVMVEPPDPEDMASLPQERMDDIQQVLTQVVRTSISNDVLAGWDDTDINERVFVSAQPFNGKQTFADEAAQSSNLGYVLAGGLGFVVLVLLFLLLRKPKRETEEEEEREIQQETAVFDIPDVNTERDSEEKARRRQLEKMAREKPEEFSKLVRTWLSED</sequence>
<evidence type="ECO:0000313" key="15">
    <source>
        <dbReference type="Proteomes" id="UP000278746"/>
    </source>
</evidence>
<dbReference type="GO" id="GO:0009431">
    <property type="term" value="C:bacterial-type flagellum basal body, MS ring"/>
    <property type="evidence" value="ECO:0007669"/>
    <property type="project" value="InterPro"/>
</dbReference>